<sequence length="3368" mass="370195">MQAIVRTILNRVLGPYFDFQGDIDVDLWTGRAVLRHIMLREQAVNETGIALHVNACVIDRIELVCDWRGGFSKPVEVDISHVYMSATPRKNFADINRDQLRETVISSRRASKQARLQSWENRTFDPDVGFVGRHGKAIVRAQRKRASLERGEDPADNADFTLDSSSKNLSTVERIVSKIVANLKVRVRHVHVRLEMDGLACGLRLRELYLCTTDENFKPSVVNGIEDALFKCLSLDRLFVYLNTGDNVGSTMLKVDLEEDEAPPHEPQYRYVMHTEMADTPPSFVMNPISFQLHVTMHQGHSASPRIKVDFDVEKIQFALSQEQYRAAMLLTDAVDKASSHLQALLGKDLFQGRPSNLDVLDKEYMELYKKSLYATGCTFPDLTLDESARLAELEMEHTAKEIETYRKVVLSELDEALARAGPSVKYEIFRKSDRKAPGLATRVLSWFTASRDVLGDIPVDVDLPPPEIEDIQHDSSEEQIVLALAFRLPEVSLTVMSGDFTLVRFGISDMRADATASESSTISVDLSLQDAFIHNSSLPEVAFPEILYRSSLEPVQTDSVTSVAKLHIGIEPAGSNIGVSVSGGIEPLDLIVDQSLIQRLTRFLEKQGSPSSAADDAAAQFTGDASEEDGAQTMVSTVTAAIASTSPEDIALIRRPSMVIELKMSAPTMIVPECSSRSDTSCLVIDLGSFLISTAPAASKAPTTGELQGITAADIRDLRNPLYTRFYDRLSLDVTQIELFFAAGGQQWRSHLEDQRERILRPIDMTVQVGICVLIDSDVLPSLTFDMNVLPFDIRISPKQVHRFVVMAQDFRTEPDAVPTNDVPAATSEVARHEPISPMMKDQAAVPVYTEKERSNVLAMANISFSGLSLTVASEERDIVSAGLSTMSLNVTKRVLDMDVRAAIAEFAVHECLSDIDFVRSRSSYPEAISDNPSASQAFLGVHYLQCRPESPLFEGFENSISVEAGQVEVTLEPLTLYDTAVVMMSLIEVGRPLSRPGSLPDLQRQESYALQPSTEAPSPSTSFKAMFGGAIIRLLANPLTPVITASLGNVAGAYSRFSVNTQEFTFTATSISMEDFLVEESHWLRHPICMAKLPDEEAPYLIDVHGSIAENRVNLFTRASGLRINVRCALIKELLDMTRFSAIPKLLSLVPKSEHADSDESHRSGSPLSSLLWRDTTFDIVLGGLQLAIAKEKDENDALKATLADVVLKTDGATLGRVSGIFIGFGNAGLDEFTEELLDVSFLEMRMDDESHVAVRSSPMIFCAGREQFDKFIDCYNSDYRLAPTRMRALYGIQAVDDAKPLPPKLASQLPELNITIASTKLDVAFVEAGPNVRLKSHINIRLVLHSLERVDEFLLVGCEIETDASWQSPAAWNVVAGVQKLQMDRKAKDAILPVLHPIDCSLQATSGLSSLGAPKFISANITMKPVHLVVSYSAVLLLSSSARVVQDALASIQPVGEANREQEANMEDTNLPKIEILDEESLGPSIESQSILSRWALHESVGIGLESIRIDIVNDCFGGQDQQRIPVAELIALVDSRSQVYSFGYARHLFVGMWVAVRYFNTSNSSYEPLIEPSRVSVRLTQTASSTEATMAIEGVLDINITAGLVDSLMYSVQLIRKEADTAGSPRSRKNSDRIEILNRNRLTIQNHTEAIVTVLVPTIESVPVDPGSSCELPLQNSQDGAKVSLSFGPEWTTITEVDVSRTGCQSFWLHREASAKSPLSTVRVFVDTSELGMSKVLDVHSAFCIRNRTKSIMVVESKDVAPDETYWLPVAVRDSNLQLVVSLKDSKLSPAVLNLANGSTLLRFKATDETYDLMVGVVYKRGVEGLHEFIFTPPLILQNLLTLPCQVRIRKAGSQKGFETEALESEEELPLMVVSPEDTFHFEIMLPFMSHWSKPVTIGPSSQAPSLACVDASNNYTLVVQAELTSSRLLLYVPYWIYDMTSLPGGDCLSVSADKSIFVPPFYPPADIDIQSDADPKEPLRQPLMFNSSNGRCHVRLNKTNSTWSEAVAINAAGSSDFVSIIAGRQCFQFNVTVALCSAPFTRTKKVIFSHRFVLFNGLPFSVSIKQFGSGTQWAASSQERFIIHSWPDRDLKEMLTFKFDGDDNEWCSPVSVQGVLDDTIYLRSARDKDRLVRVQVQYNGVFSNFVVLSCLPAALAPITVINRTAMSHVWFRQKSTNQWLHVPPGERCPYAWDDKGRPPTITLKLDSTMTRSGEPLDHIEFDWSLPREEKVSVDVDDPVPHSLIASVKVSGYKRTICIQEKVRNMRSLAESQKVIHQRLANLVSQWSAKKLELSLLQSDESEDTHGLLFVDLVESSNMEAPKHSAVYGVVSYAGVEKRTQITRDFVDPFWDLQVFFGTEGNVVMGPLTISFFASRGAGNDVLLGGLVVPLGKLGRPSDLQPIDRWFPVLGVDKEVRGRVHLRIRYLHSRLDALRESINMLDKDIANQQATLARLAKLLEAARVPHQPESTYELEEPTQAIVPTGKERTSASLKSAPRIIEFALSVVDVRGPVLSSSLFLDAPPDNRAYFDSVAPLKNESGQLLEPVPAASADSGFAKPVSMRLLCRFTANVPGPDEGLESVSVVTDYAGNIISGMLRQPFVFRTDSSVKAVYVGSTTNVRLALLMETLDHSSNTISYEHVSTGDVSLAKDSEECWIKLADGSNEICISLSSSELPNGYPPPSTSPTTNLNLFLAKLGISLVDSVPAELAYISMSNMHIGASLSDDGIGFFAVIENAQVDNQSYTALFPVVIARRLPAASSAMPPPLFQLSMLSSSRSQTLGFINLEFVNVLLQEVDVLIEEDFVIDLFHFVTRVSDTVLAEMSVDERRALSFEESMQHPVSESASNLFVKRLLLHPIAINLTLHPTLRPHRAVVSDSRWTTPVDILLGAAGITFAAVNGAPIRISSFEINDVFGSLDVILAPVKRHYIVQMLRQVYKVLGSLSVLGDPVGLVSNIGTGVKHLVYDPAQGIVSSPLEFGKGLASGSREFVRHTVGGVLSSASQITSSISSGLSALTMDKEYLMQREHDARQRVREASQGTETHNIGTGLIAFGSGVFGGITGIVKKPVEGARAGGPLGFLKGIAQGSAGLIAKPVVGLVDFGTHTVQGLQNVVGGPNAMFATGRSRRPRYIPKVGVIGVYNAKAARGQAALRMSQSLLVTEVPVLTEDQLQQEVYIDSSHTFYESKDASKRKSMLVLISNFRLLVGKTRQGNTEQDIELASIRFSLFLQHIRAIELSSKPDGVSVRVGSNKQTIKCGSPEEAQDLFDWLERNLQQCTPHVQSAQFGIRTFIDITSELQALVSASLTAQQEPRLTPRDIRTSAQNVYLKSADNEFDFDNSILLLEYSRGPATVSAQFDLSTDVVL</sequence>
<gene>
    <name evidence="5" type="ORF">PBRA_003355</name>
    <name evidence="6" type="ORF">PLBR_LOCUS6921</name>
</gene>
<keyword evidence="6" id="KW-0496">Mitochondrion</keyword>
<dbReference type="InterPro" id="IPR009543">
    <property type="entry name" value="VPS13_VAB"/>
</dbReference>
<dbReference type="InterPro" id="IPR000008">
    <property type="entry name" value="C2_dom"/>
</dbReference>
<dbReference type="PROSITE" id="PS50004">
    <property type="entry name" value="C2"/>
    <property type="match status" value="1"/>
</dbReference>
<dbReference type="EMBL" id="OVEO01000012">
    <property type="protein sequence ID" value="SPQ99706.1"/>
    <property type="molecule type" value="Genomic_DNA"/>
</dbReference>
<dbReference type="GO" id="GO:0006623">
    <property type="term" value="P:protein targeting to vacuole"/>
    <property type="evidence" value="ECO:0007669"/>
    <property type="project" value="TreeGrafter"/>
</dbReference>
<accession>A0A0G4J812</accession>
<evidence type="ECO:0000256" key="1">
    <source>
        <dbReference type="ARBA" id="ARBA00006545"/>
    </source>
</evidence>
<comment type="similarity">
    <text evidence="1">Belongs to the VPS13 family.</text>
</comment>
<dbReference type="PANTHER" id="PTHR16166">
    <property type="entry name" value="VACUOLAR PROTEIN SORTING-ASSOCIATED PROTEIN VPS13"/>
    <property type="match status" value="1"/>
</dbReference>
<reference evidence="5 7" key="1">
    <citation type="submission" date="2015-02" db="EMBL/GenBank/DDBJ databases">
        <authorList>
            <person name="Chooi Y.-H."/>
        </authorList>
    </citation>
    <scope>NUCLEOTIDE SEQUENCE [LARGE SCALE GENOMIC DNA]</scope>
    <source>
        <strain evidence="5">E3</strain>
    </source>
</reference>
<keyword evidence="3" id="KW-0445">Lipid transport</keyword>
<dbReference type="Pfam" id="PF25036">
    <property type="entry name" value="VPS13_VAB"/>
    <property type="match status" value="1"/>
</dbReference>
<name>A0A0G4J812_PLABS</name>
<dbReference type="PANTHER" id="PTHR16166:SF93">
    <property type="entry name" value="INTERMEMBRANE LIPID TRANSFER PROTEIN VPS13"/>
    <property type="match status" value="1"/>
</dbReference>
<evidence type="ECO:0000256" key="3">
    <source>
        <dbReference type="ARBA" id="ARBA00023055"/>
    </source>
</evidence>
<dbReference type="GO" id="GO:0045053">
    <property type="term" value="P:protein retention in Golgi apparatus"/>
    <property type="evidence" value="ECO:0007669"/>
    <property type="project" value="TreeGrafter"/>
</dbReference>
<dbReference type="Proteomes" id="UP000290189">
    <property type="component" value="Unassembled WGS sequence"/>
</dbReference>
<dbReference type="SUPFAM" id="SSF49562">
    <property type="entry name" value="C2 domain (Calcium/lipid-binding domain, CaLB)"/>
    <property type="match status" value="1"/>
</dbReference>
<evidence type="ECO:0000313" key="5">
    <source>
        <dbReference type="EMBL" id="CEP03748.1"/>
    </source>
</evidence>
<evidence type="ECO:0000313" key="6">
    <source>
        <dbReference type="EMBL" id="SPQ99706.1"/>
    </source>
</evidence>
<geneLocation type="mitochondrion" evidence="6"/>
<feature type="domain" description="C2" evidence="4">
    <location>
        <begin position="2292"/>
        <end position="2411"/>
    </location>
</feature>
<dbReference type="InterPro" id="IPR035892">
    <property type="entry name" value="C2_domain_sf"/>
</dbReference>
<reference evidence="6 8" key="2">
    <citation type="submission" date="2018-03" db="EMBL/GenBank/DDBJ databases">
        <authorList>
            <person name="Fogelqvist J."/>
        </authorList>
    </citation>
    <scope>NUCLEOTIDE SEQUENCE [LARGE SCALE GENOMIC DNA]</scope>
</reference>
<protein>
    <recommendedName>
        <fullName evidence="4">C2 domain-containing protein</fullName>
    </recommendedName>
</protein>
<dbReference type="Proteomes" id="UP000039324">
    <property type="component" value="Unassembled WGS sequence"/>
</dbReference>
<evidence type="ECO:0000313" key="8">
    <source>
        <dbReference type="Proteomes" id="UP000290189"/>
    </source>
</evidence>
<dbReference type="InterPro" id="IPR026847">
    <property type="entry name" value="VPS13"/>
</dbReference>
<evidence type="ECO:0000313" key="7">
    <source>
        <dbReference type="Proteomes" id="UP000039324"/>
    </source>
</evidence>
<organism evidence="5 7">
    <name type="scientific">Plasmodiophora brassicae</name>
    <name type="common">Clubroot disease agent</name>
    <dbReference type="NCBI Taxonomy" id="37360"/>
    <lineage>
        <taxon>Eukaryota</taxon>
        <taxon>Sar</taxon>
        <taxon>Rhizaria</taxon>
        <taxon>Endomyxa</taxon>
        <taxon>Phytomyxea</taxon>
        <taxon>Plasmodiophorida</taxon>
        <taxon>Plasmodiophoridae</taxon>
        <taxon>Plasmodiophora</taxon>
    </lineage>
</organism>
<dbReference type="GO" id="GO:0006869">
    <property type="term" value="P:lipid transport"/>
    <property type="evidence" value="ECO:0007669"/>
    <property type="project" value="UniProtKB-KW"/>
</dbReference>
<dbReference type="Gene3D" id="2.60.40.150">
    <property type="entry name" value="C2 domain"/>
    <property type="match status" value="1"/>
</dbReference>
<evidence type="ECO:0000259" key="4">
    <source>
        <dbReference type="PROSITE" id="PS50004"/>
    </source>
</evidence>
<keyword evidence="2" id="KW-0813">Transport</keyword>
<dbReference type="Pfam" id="PF12624">
    <property type="entry name" value="VPS13_N"/>
    <property type="match status" value="1"/>
</dbReference>
<dbReference type="OrthoDB" id="428159at2759"/>
<proteinExistence type="inferred from homology"/>
<keyword evidence="7" id="KW-1185">Reference proteome</keyword>
<dbReference type="EMBL" id="CDSF01000155">
    <property type="protein sequence ID" value="CEP03748.1"/>
    <property type="molecule type" value="Genomic_DNA"/>
</dbReference>
<evidence type="ECO:0000256" key="2">
    <source>
        <dbReference type="ARBA" id="ARBA00022448"/>
    </source>
</evidence>
<dbReference type="InterPro" id="IPR026854">
    <property type="entry name" value="VPS13_N"/>
</dbReference>